<organism evidence="1 2">
    <name type="scientific">Choristoneura fumiferana</name>
    <name type="common">Spruce budworm moth</name>
    <name type="synonym">Archips fumiferana</name>
    <dbReference type="NCBI Taxonomy" id="7141"/>
    <lineage>
        <taxon>Eukaryota</taxon>
        <taxon>Metazoa</taxon>
        <taxon>Ecdysozoa</taxon>
        <taxon>Arthropoda</taxon>
        <taxon>Hexapoda</taxon>
        <taxon>Insecta</taxon>
        <taxon>Pterygota</taxon>
        <taxon>Neoptera</taxon>
        <taxon>Endopterygota</taxon>
        <taxon>Lepidoptera</taxon>
        <taxon>Glossata</taxon>
        <taxon>Ditrysia</taxon>
        <taxon>Tortricoidea</taxon>
        <taxon>Tortricidae</taxon>
        <taxon>Tortricinae</taxon>
        <taxon>Choristoneura</taxon>
    </lineage>
</organism>
<dbReference type="EMBL" id="CM046102">
    <property type="protein sequence ID" value="KAI8440153.1"/>
    <property type="molecule type" value="Genomic_DNA"/>
</dbReference>
<gene>
    <name evidence="1" type="ORF">MSG28_001549</name>
</gene>
<comment type="caution">
    <text evidence="1">The sequence shown here is derived from an EMBL/GenBank/DDBJ whole genome shotgun (WGS) entry which is preliminary data.</text>
</comment>
<protein>
    <submittedName>
        <fullName evidence="1">Uncharacterized protein</fullName>
    </submittedName>
</protein>
<proteinExistence type="predicted"/>
<accession>A0ACC0KV22</accession>
<keyword evidence="2" id="KW-1185">Reference proteome</keyword>
<dbReference type="Proteomes" id="UP001064048">
    <property type="component" value="Chromosome 2"/>
</dbReference>
<evidence type="ECO:0000313" key="1">
    <source>
        <dbReference type="EMBL" id="KAI8440153.1"/>
    </source>
</evidence>
<reference evidence="1 2" key="1">
    <citation type="journal article" date="2022" name="Genome Biol. Evol.">
        <title>The Spruce Budworm Genome: Reconstructing the Evolutionary History of Antifreeze Proteins.</title>
        <authorList>
            <person name="Beliveau C."/>
            <person name="Gagne P."/>
            <person name="Picq S."/>
            <person name="Vernygora O."/>
            <person name="Keeling C.I."/>
            <person name="Pinkney K."/>
            <person name="Doucet D."/>
            <person name="Wen F."/>
            <person name="Johnston J.S."/>
            <person name="Maaroufi H."/>
            <person name="Boyle B."/>
            <person name="Laroche J."/>
            <person name="Dewar K."/>
            <person name="Juretic N."/>
            <person name="Blackburn G."/>
            <person name="Nisole A."/>
            <person name="Brunet B."/>
            <person name="Brandao M."/>
            <person name="Lumley L."/>
            <person name="Duan J."/>
            <person name="Quan G."/>
            <person name="Lucarotti C.J."/>
            <person name="Roe A.D."/>
            <person name="Sperling F.A.H."/>
            <person name="Levesque R.C."/>
            <person name="Cusson M."/>
        </authorList>
    </citation>
    <scope>NUCLEOTIDE SEQUENCE [LARGE SCALE GENOMIC DNA]</scope>
    <source>
        <strain evidence="1">Glfc:IPQL:Cfum</strain>
    </source>
</reference>
<name>A0ACC0KV22_CHOFU</name>
<sequence>MTESVGASESKREFNTVLNNAVGEFGKYQLISILLLAIPAACSGFMAGDYIFTAARLPHRCVVPMCDGPEPEFAPDWILNAIPESSTGFDECSRFVNLTNDMDTSLGDFCPASMFDRNRTEACESYVFERTNSVVYDFNLQCQEWLRALGGTLNSLGAMVALVIAGYISDNLGRRMSIVFFGFNEAMTGLIRAFSVNYAMYVTLQFLQTAIGGGVYSASYILATELVGPKYRVLTSATMSSAFAVGQMYVGIIASACFTIGLFARAIGGCLAKINKRKQNLP</sequence>
<evidence type="ECO:0000313" key="2">
    <source>
        <dbReference type="Proteomes" id="UP001064048"/>
    </source>
</evidence>